<evidence type="ECO:0000313" key="5">
    <source>
        <dbReference type="Proteomes" id="UP000075714"/>
    </source>
</evidence>
<dbReference type="PROSITE" id="PS50082">
    <property type="entry name" value="WD_REPEATS_2"/>
    <property type="match status" value="1"/>
</dbReference>
<dbReference type="InterPro" id="IPR001680">
    <property type="entry name" value="WD40_rpt"/>
</dbReference>
<organism evidence="4 5">
    <name type="scientific">Gonium pectorale</name>
    <name type="common">Green alga</name>
    <dbReference type="NCBI Taxonomy" id="33097"/>
    <lineage>
        <taxon>Eukaryota</taxon>
        <taxon>Viridiplantae</taxon>
        <taxon>Chlorophyta</taxon>
        <taxon>core chlorophytes</taxon>
        <taxon>Chlorophyceae</taxon>
        <taxon>CS clade</taxon>
        <taxon>Chlamydomonadales</taxon>
        <taxon>Volvocaceae</taxon>
        <taxon>Gonium</taxon>
    </lineage>
</organism>
<keyword evidence="5" id="KW-1185">Reference proteome</keyword>
<dbReference type="STRING" id="33097.A0A150GAZ8"/>
<dbReference type="SMART" id="SM00320">
    <property type="entry name" value="WD40"/>
    <property type="match status" value="2"/>
</dbReference>
<protein>
    <submittedName>
        <fullName evidence="4">Uncharacterized protein</fullName>
    </submittedName>
</protein>
<dbReference type="OrthoDB" id="529961at2759"/>
<accession>A0A150GAZ8</accession>
<dbReference type="PANTHER" id="PTHR47822">
    <property type="entry name" value="CARBOHYDRATE BINDING DOMAIN CONTAINING PROTEIN"/>
    <property type="match status" value="1"/>
</dbReference>
<proteinExistence type="predicted"/>
<dbReference type="InterPro" id="IPR015943">
    <property type="entry name" value="WD40/YVTN_repeat-like_dom_sf"/>
</dbReference>
<evidence type="ECO:0000256" key="2">
    <source>
        <dbReference type="ARBA" id="ARBA00022737"/>
    </source>
</evidence>
<feature type="repeat" description="WD" evidence="3">
    <location>
        <begin position="134"/>
        <end position="176"/>
    </location>
</feature>
<dbReference type="SUPFAM" id="SSF50978">
    <property type="entry name" value="WD40 repeat-like"/>
    <property type="match status" value="1"/>
</dbReference>
<evidence type="ECO:0000313" key="4">
    <source>
        <dbReference type="EMBL" id="KXZ46999.1"/>
    </source>
</evidence>
<dbReference type="PANTHER" id="PTHR47822:SF2">
    <property type="entry name" value="F-BOX AND WD-40 DOMAIN PROTEIN 7"/>
    <property type="match status" value="1"/>
</dbReference>
<dbReference type="InterPro" id="IPR036322">
    <property type="entry name" value="WD40_repeat_dom_sf"/>
</dbReference>
<keyword evidence="1 3" id="KW-0853">WD repeat</keyword>
<dbReference type="InterPro" id="IPR019775">
    <property type="entry name" value="WD40_repeat_CS"/>
</dbReference>
<dbReference type="Pfam" id="PF00400">
    <property type="entry name" value="WD40"/>
    <property type="match status" value="2"/>
</dbReference>
<name>A0A150GAZ8_GONPE</name>
<dbReference type="PROSITE" id="PS50294">
    <property type="entry name" value="WD_REPEATS_REGION"/>
    <property type="match status" value="1"/>
</dbReference>
<gene>
    <name evidence="4" type="ORF">GPECTOR_39g493</name>
</gene>
<keyword evidence="2" id="KW-0677">Repeat</keyword>
<dbReference type="PROSITE" id="PS00678">
    <property type="entry name" value="WD_REPEATS_1"/>
    <property type="match status" value="1"/>
</dbReference>
<dbReference type="Proteomes" id="UP000075714">
    <property type="component" value="Unassembled WGS sequence"/>
</dbReference>
<reference evidence="5" key="1">
    <citation type="journal article" date="2016" name="Nat. Commun.">
        <title>The Gonium pectorale genome demonstrates co-option of cell cycle regulation during the evolution of multicellularity.</title>
        <authorList>
            <person name="Hanschen E.R."/>
            <person name="Marriage T.N."/>
            <person name="Ferris P.J."/>
            <person name="Hamaji T."/>
            <person name="Toyoda A."/>
            <person name="Fujiyama A."/>
            <person name="Neme R."/>
            <person name="Noguchi H."/>
            <person name="Minakuchi Y."/>
            <person name="Suzuki M."/>
            <person name="Kawai-Toyooka H."/>
            <person name="Smith D.R."/>
            <person name="Sparks H."/>
            <person name="Anderson J."/>
            <person name="Bakaric R."/>
            <person name="Luria V."/>
            <person name="Karger A."/>
            <person name="Kirschner M.W."/>
            <person name="Durand P.M."/>
            <person name="Michod R.E."/>
            <person name="Nozaki H."/>
            <person name="Olson B.J."/>
        </authorList>
    </citation>
    <scope>NUCLEOTIDE SEQUENCE [LARGE SCALE GENOMIC DNA]</scope>
    <source>
        <strain evidence="5">NIES-2863</strain>
    </source>
</reference>
<comment type="caution">
    <text evidence="4">The sequence shown here is derived from an EMBL/GenBank/DDBJ whole genome shotgun (WGS) entry which is preliminary data.</text>
</comment>
<dbReference type="AlphaFoldDB" id="A0A150GAZ8"/>
<dbReference type="Gene3D" id="2.130.10.10">
    <property type="entry name" value="YVTN repeat-like/Quinoprotein amine dehydrogenase"/>
    <property type="match status" value="2"/>
</dbReference>
<dbReference type="EMBL" id="LSYV01000040">
    <property type="protein sequence ID" value="KXZ46999.1"/>
    <property type="molecule type" value="Genomic_DNA"/>
</dbReference>
<sequence length="307" mass="32483">MDNIVMAELVNGSGPEAGRPGGPLAKRGSNVGGGLLSTPGEGVVTSLAFRPDQPGSRIQNVLLAAQGDALVHVHIGTKRVLHTNYEPGNRLNVVSMRPDGAAFATAGSDYTVRVYDEATCSTSHTLDHGDGVTTNGHASNVFALAWHPDEPQVLLSGGWDNRVLVWDLRVHRAVRSISGPHICGDAIDVQPGSGIVLTGSWRHANPLQLWDLGSGRLLTNLPWWQPEPNGCLPYAARFGPGACSSMIIAGGSGPKPMVRVYKMKALGDVDLLYTVRLQRPVNALAPLLHPEAAMAVCCDQAVHTIAL</sequence>
<evidence type="ECO:0000256" key="1">
    <source>
        <dbReference type="ARBA" id="ARBA00022574"/>
    </source>
</evidence>
<evidence type="ECO:0000256" key="3">
    <source>
        <dbReference type="PROSITE-ProRule" id="PRU00221"/>
    </source>
</evidence>